<dbReference type="EMBL" id="CAFBMH010000099">
    <property type="protein sequence ID" value="CAB4923232.1"/>
    <property type="molecule type" value="Genomic_DNA"/>
</dbReference>
<evidence type="ECO:0000313" key="2">
    <source>
        <dbReference type="EMBL" id="CAB4923232.1"/>
    </source>
</evidence>
<gene>
    <name evidence="2" type="ORF">UFOPK3543_02210</name>
</gene>
<organism evidence="2">
    <name type="scientific">freshwater metagenome</name>
    <dbReference type="NCBI Taxonomy" id="449393"/>
    <lineage>
        <taxon>unclassified sequences</taxon>
        <taxon>metagenomes</taxon>
        <taxon>ecological metagenomes</taxon>
    </lineage>
</organism>
<proteinExistence type="predicted"/>
<feature type="region of interest" description="Disordered" evidence="1">
    <location>
        <begin position="1"/>
        <end position="22"/>
    </location>
</feature>
<protein>
    <submittedName>
        <fullName evidence="2">Unannotated protein</fullName>
    </submittedName>
</protein>
<reference evidence="2" key="1">
    <citation type="submission" date="2020-05" db="EMBL/GenBank/DDBJ databases">
        <authorList>
            <person name="Chiriac C."/>
            <person name="Salcher M."/>
            <person name="Ghai R."/>
            <person name="Kavagutti S V."/>
        </authorList>
    </citation>
    <scope>NUCLEOTIDE SEQUENCE</scope>
</reference>
<evidence type="ECO:0000256" key="1">
    <source>
        <dbReference type="SAM" id="MobiDB-lite"/>
    </source>
</evidence>
<dbReference type="AlphaFoldDB" id="A0A6J7HU67"/>
<name>A0A6J7HU67_9ZZZZ</name>
<accession>A0A6J7HU67</accession>
<sequence length="421" mass="44688">MIVEDSIGARRDEVPGAGEPAHGSRWGVVWPVIGKNDDVIDARGSGKTSSDALLPDWPEHVDPTEWPEFSYRFDLTDGLPTFPPERHRVDALVAASQRDGDEVIGPIPPTGRSATITAIAANAAMAGLQPHLMPVVITALEAMLEPRFNLSGLVVTTHPAWPLVIVSGAAVSDGGFATGESLFSGGGARANLAVGRTIRLVTWNIGGARPRHPVQEVLGHPGRLAYCIAEEPVATPWPALHEARGVDAPHGAVTVFGCDAPHSVIAVGTAERAELMLEQVAEQIRAAGNSNTHTMGETLVVMAPQWARLLARQGWTRAMVQDELHQRAARRLGDIKRRGDGTPAIGHDDRYPWWPESIDQSNPDELVASTWGPESIHVVVAGGDSVTFAAVCPGWGTYGGFAVTRPLPVAVAPAGTAKERP</sequence>